<dbReference type="AlphaFoldDB" id="A0A9D1AJZ0"/>
<comment type="similarity">
    <text evidence="1">Belongs to the GTP cyclohydrolase I type 2/NIF3 family.</text>
</comment>
<dbReference type="Gene3D" id="3.40.1390.30">
    <property type="entry name" value="NIF3 (NGG1p interacting factor 3)-like"/>
    <property type="match status" value="2"/>
</dbReference>
<dbReference type="InterPro" id="IPR002678">
    <property type="entry name" value="DUF34/NIF3"/>
</dbReference>
<dbReference type="PANTHER" id="PTHR13799:SF14">
    <property type="entry name" value="GTP CYCLOHYDROLASE 1 TYPE 2 HOMOLOG"/>
    <property type="match status" value="1"/>
</dbReference>
<reference evidence="5" key="2">
    <citation type="journal article" date="2021" name="PeerJ">
        <title>Extensive microbial diversity within the chicken gut microbiome revealed by metagenomics and culture.</title>
        <authorList>
            <person name="Gilroy R."/>
            <person name="Ravi A."/>
            <person name="Getino M."/>
            <person name="Pursley I."/>
            <person name="Horton D.L."/>
            <person name="Alikhan N.F."/>
            <person name="Baker D."/>
            <person name="Gharbi K."/>
            <person name="Hall N."/>
            <person name="Watson M."/>
            <person name="Adriaenssens E.M."/>
            <person name="Foster-Nyarko E."/>
            <person name="Jarju S."/>
            <person name="Secka A."/>
            <person name="Antonio M."/>
            <person name="Oren A."/>
            <person name="Chaudhuri R.R."/>
            <person name="La Ragione R."/>
            <person name="Hildebrand F."/>
            <person name="Pallen M.J."/>
        </authorList>
    </citation>
    <scope>NUCLEOTIDE SEQUENCE</scope>
    <source>
        <strain evidence="5">CHK184-25365</strain>
    </source>
</reference>
<dbReference type="SUPFAM" id="SSF53335">
    <property type="entry name" value="S-adenosyl-L-methionine-dependent methyltransferases"/>
    <property type="match status" value="1"/>
</dbReference>
<feature type="binding site" evidence="4">
    <location>
        <position position="290"/>
    </location>
    <ligand>
        <name>a divalent metal cation</name>
        <dbReference type="ChEBI" id="CHEBI:60240"/>
        <label>1</label>
    </ligand>
</feature>
<feature type="binding site" evidence="4">
    <location>
        <position position="439"/>
    </location>
    <ligand>
        <name>a divalent metal cation</name>
        <dbReference type="ChEBI" id="CHEBI:60240"/>
        <label>1</label>
    </ligand>
</feature>
<feature type="binding site" evidence="4">
    <location>
        <position position="289"/>
    </location>
    <ligand>
        <name>a divalent metal cation</name>
        <dbReference type="ChEBI" id="CHEBI:60240"/>
        <label>1</label>
    </ligand>
</feature>
<proteinExistence type="inferred from homology"/>
<evidence type="ECO:0000313" key="6">
    <source>
        <dbReference type="Proteomes" id="UP000886749"/>
    </source>
</evidence>
<reference evidence="5" key="1">
    <citation type="submission" date="2020-10" db="EMBL/GenBank/DDBJ databases">
        <authorList>
            <person name="Gilroy R."/>
        </authorList>
    </citation>
    <scope>NUCLEOTIDE SEQUENCE</scope>
    <source>
        <strain evidence="5">CHK184-25365</strain>
    </source>
</reference>
<dbReference type="SUPFAM" id="SSF102705">
    <property type="entry name" value="NIF3 (NGG1p interacting factor 3)-like"/>
    <property type="match status" value="1"/>
</dbReference>
<dbReference type="Gene3D" id="3.40.50.150">
    <property type="entry name" value="Vaccinia Virus protein VP39"/>
    <property type="match status" value="1"/>
</dbReference>
<dbReference type="NCBIfam" id="TIGR00486">
    <property type="entry name" value="YbgI_SA1388"/>
    <property type="match status" value="1"/>
</dbReference>
<organism evidence="5 6">
    <name type="scientific">Candidatus Egerieicola pullicola</name>
    <dbReference type="NCBI Taxonomy" id="2840775"/>
    <lineage>
        <taxon>Bacteria</taxon>
        <taxon>Bacillati</taxon>
        <taxon>Bacillota</taxon>
        <taxon>Clostridia</taxon>
        <taxon>Eubacteriales</taxon>
        <taxon>Oscillospiraceae</taxon>
        <taxon>Oscillospiraceae incertae sedis</taxon>
        <taxon>Candidatus Egerieicola</taxon>
    </lineage>
</organism>
<dbReference type="InterPro" id="IPR036069">
    <property type="entry name" value="DUF34/NIF3_sf"/>
</dbReference>
<feature type="binding site" evidence="4">
    <location>
        <position position="324"/>
    </location>
    <ligand>
        <name>a divalent metal cation</name>
        <dbReference type="ChEBI" id="CHEBI:60240"/>
        <label>1</label>
    </ligand>
</feature>
<gene>
    <name evidence="5" type="ORF">IAB36_07720</name>
</gene>
<evidence type="ECO:0000256" key="3">
    <source>
        <dbReference type="ARBA" id="ARBA00022723"/>
    </source>
</evidence>
<dbReference type="Pfam" id="PF12847">
    <property type="entry name" value="Methyltransf_18"/>
    <property type="match status" value="1"/>
</dbReference>
<sequence length="474" mass="51356">MDLLDARLRCCAGYVRPGTALCDVGCDHGYLPCQLALEEKIRSGLACDVNPAPLDSARRTIARTGTEKIVSTRLSDGLSAVQPEEARDIVIAGMGGELILSILLGVSWVKERGRRLILQPMTKADLLRQGLCREGFRILEESAVMDGNRCYAILLAEYDGQMRDCSPLYAVTGEMKDDAYLAFQQQRCQRKAQGLAQGKDPEAEAVLQLAEQIQQRRNALKGEKQMNAKQIYDAIGQVAPFDSAESWDNPGLLVGSPQAEADPLGLALDITPQVLAAAKEKGIQTILTHHPVIFHPLKQVRQDSPVFQLIQSGITVISAHTNLDRSPQLGTNRVLAERLGLWNGSLSPELEEMGVLGELPPCPAPELAKKVKTALGCASVNFYDAAIPCHRVAVIAGSGGSLLEQAAAAGADTLITGDVKQDVFVSAQWMGMNLLEVSHFDLENPVFSKLGPWLEETLGIHTCLLSPQNPVQWI</sequence>
<evidence type="ECO:0000313" key="5">
    <source>
        <dbReference type="EMBL" id="HIR41698.1"/>
    </source>
</evidence>
<dbReference type="Pfam" id="PF01784">
    <property type="entry name" value="DUF34_NIF3"/>
    <property type="match status" value="1"/>
</dbReference>
<accession>A0A9D1AJZ0</accession>
<dbReference type="PANTHER" id="PTHR13799">
    <property type="entry name" value="NGG1 INTERACTING FACTOR 3"/>
    <property type="match status" value="1"/>
</dbReference>
<keyword evidence="3 4" id="KW-0479">Metal-binding</keyword>
<name>A0A9D1AJZ0_9FIRM</name>
<dbReference type="GO" id="GO:0005737">
    <property type="term" value="C:cytoplasm"/>
    <property type="evidence" value="ECO:0007669"/>
    <property type="project" value="TreeGrafter"/>
</dbReference>
<dbReference type="Proteomes" id="UP000886749">
    <property type="component" value="Unassembled WGS sequence"/>
</dbReference>
<evidence type="ECO:0000256" key="1">
    <source>
        <dbReference type="ARBA" id="ARBA00006964"/>
    </source>
</evidence>
<evidence type="ECO:0000256" key="2">
    <source>
        <dbReference type="ARBA" id="ARBA00022112"/>
    </source>
</evidence>
<evidence type="ECO:0000256" key="4">
    <source>
        <dbReference type="PIRSR" id="PIRSR602678-1"/>
    </source>
</evidence>
<protein>
    <recommendedName>
        <fullName evidence="2">GTP cyclohydrolase 1 type 2 homolog</fullName>
    </recommendedName>
</protein>
<dbReference type="InterPro" id="IPR029063">
    <property type="entry name" value="SAM-dependent_MTases_sf"/>
</dbReference>
<dbReference type="FunFam" id="3.40.1390.30:FF:000001">
    <property type="entry name" value="GTP cyclohydrolase 1 type 2"/>
    <property type="match status" value="1"/>
</dbReference>
<feature type="binding site" evidence="4">
    <location>
        <position position="443"/>
    </location>
    <ligand>
        <name>a divalent metal cation</name>
        <dbReference type="ChEBI" id="CHEBI:60240"/>
        <label>1</label>
    </ligand>
</feature>
<comment type="caution">
    <text evidence="5">The sequence shown here is derived from an EMBL/GenBank/DDBJ whole genome shotgun (WGS) entry which is preliminary data.</text>
</comment>
<dbReference type="EMBL" id="DVGY01000178">
    <property type="protein sequence ID" value="HIR41698.1"/>
    <property type="molecule type" value="Genomic_DNA"/>
</dbReference>
<dbReference type="GO" id="GO:0046872">
    <property type="term" value="F:metal ion binding"/>
    <property type="evidence" value="ECO:0007669"/>
    <property type="project" value="UniProtKB-KW"/>
</dbReference>